<dbReference type="SMART" id="SM00560">
    <property type="entry name" value="LamGL"/>
    <property type="match status" value="1"/>
</dbReference>
<name>A0A846MVA4_9PROT</name>
<protein>
    <recommendedName>
        <fullName evidence="3">LamG-like jellyroll fold domain-containing protein</fullName>
    </recommendedName>
</protein>
<keyword evidence="2" id="KW-1015">Disulfide bond</keyword>
<organism evidence="4 5">
    <name type="scientific">Rhizomicrobium palustre</name>
    <dbReference type="NCBI Taxonomy" id="189966"/>
    <lineage>
        <taxon>Bacteria</taxon>
        <taxon>Pseudomonadati</taxon>
        <taxon>Pseudomonadota</taxon>
        <taxon>Alphaproteobacteria</taxon>
        <taxon>Micropepsales</taxon>
        <taxon>Micropepsaceae</taxon>
        <taxon>Rhizomicrobium</taxon>
    </lineage>
</organism>
<evidence type="ECO:0000313" key="5">
    <source>
        <dbReference type="Proteomes" id="UP000570514"/>
    </source>
</evidence>
<dbReference type="AlphaFoldDB" id="A0A846MVA4"/>
<evidence type="ECO:0000259" key="3">
    <source>
        <dbReference type="SMART" id="SM00560"/>
    </source>
</evidence>
<sequence length="304" mass="32426">MFDPFLWLAPLAVLPIVAAFGFVGCTPFSTAEPPVPPTPTPAPTPKTYPEMISATPNLVAYWRLSEGAVADVVAKDSGPNKKDGEYKNPVGVTRSVLGALSLGPDAGDLAAEFDGTQGYVEIPFDPLINPQVYFSLELWVRPPDNPIARHVIAGAYELDGTGKLLHGYVLDHIPGTPPKFRIRLGTNNVAAPVALAFDYGDGLDFDKWRHIVVVYDGSISTLSAYVNCKDGKPVATIASMPGKPVVLQGNQTSLTRLGVGFDEKPHPAPVLGFFYKGRIDEVALYNGALSGATVQAHFKKATAL</sequence>
<reference evidence="4 5" key="1">
    <citation type="submission" date="2020-03" db="EMBL/GenBank/DDBJ databases">
        <title>Genomic Encyclopedia of Type Strains, Phase IV (KMG-IV): sequencing the most valuable type-strain genomes for metagenomic binning, comparative biology and taxonomic classification.</title>
        <authorList>
            <person name="Goeker M."/>
        </authorList>
    </citation>
    <scope>NUCLEOTIDE SEQUENCE [LARGE SCALE GENOMIC DNA]</scope>
    <source>
        <strain evidence="4 5">DSM 19867</strain>
    </source>
</reference>
<dbReference type="EMBL" id="JAASRM010000001">
    <property type="protein sequence ID" value="NIK87155.1"/>
    <property type="molecule type" value="Genomic_DNA"/>
</dbReference>
<dbReference type="SUPFAM" id="SSF49899">
    <property type="entry name" value="Concanavalin A-like lectins/glucanases"/>
    <property type="match status" value="1"/>
</dbReference>
<dbReference type="RefSeq" id="WP_167080496.1">
    <property type="nucleotide sequence ID" value="NZ_BAAADC010000001.1"/>
</dbReference>
<dbReference type="Pfam" id="PF13385">
    <property type="entry name" value="Laminin_G_3"/>
    <property type="match status" value="1"/>
</dbReference>
<accession>A0A846MVA4</accession>
<keyword evidence="1" id="KW-0732">Signal</keyword>
<dbReference type="Proteomes" id="UP000570514">
    <property type="component" value="Unassembled WGS sequence"/>
</dbReference>
<gene>
    <name evidence="4" type="ORF">FHS83_000473</name>
</gene>
<dbReference type="InterPro" id="IPR013320">
    <property type="entry name" value="ConA-like_dom_sf"/>
</dbReference>
<keyword evidence="5" id="KW-1185">Reference proteome</keyword>
<evidence type="ECO:0000256" key="2">
    <source>
        <dbReference type="ARBA" id="ARBA00023157"/>
    </source>
</evidence>
<evidence type="ECO:0000313" key="4">
    <source>
        <dbReference type="EMBL" id="NIK87155.1"/>
    </source>
</evidence>
<proteinExistence type="predicted"/>
<feature type="domain" description="LamG-like jellyroll fold" evidence="3">
    <location>
        <begin position="134"/>
        <end position="292"/>
    </location>
</feature>
<dbReference type="InterPro" id="IPR006558">
    <property type="entry name" value="LamG-like"/>
</dbReference>
<dbReference type="Gene3D" id="2.60.120.200">
    <property type="match status" value="1"/>
</dbReference>
<evidence type="ECO:0000256" key="1">
    <source>
        <dbReference type="ARBA" id="ARBA00022729"/>
    </source>
</evidence>
<comment type="caution">
    <text evidence="4">The sequence shown here is derived from an EMBL/GenBank/DDBJ whole genome shotgun (WGS) entry which is preliminary data.</text>
</comment>